<keyword evidence="1" id="KW-0732">Signal</keyword>
<keyword evidence="4" id="KW-1185">Reference proteome</keyword>
<evidence type="ECO:0000313" key="4">
    <source>
        <dbReference type="Proteomes" id="UP000476064"/>
    </source>
</evidence>
<evidence type="ECO:0000256" key="1">
    <source>
        <dbReference type="SAM" id="SignalP"/>
    </source>
</evidence>
<feature type="domain" description="SLH" evidence="2">
    <location>
        <begin position="83"/>
        <end position="146"/>
    </location>
</feature>
<feature type="domain" description="SLH" evidence="2">
    <location>
        <begin position="154"/>
        <end position="220"/>
    </location>
</feature>
<dbReference type="InterPro" id="IPR001119">
    <property type="entry name" value="SLH_dom"/>
</dbReference>
<accession>A0A6C0FSV8</accession>
<name>A0A6C0FSV8_9BACL</name>
<dbReference type="Pfam" id="PF00395">
    <property type="entry name" value="SLH"/>
    <property type="match status" value="2"/>
</dbReference>
<dbReference type="PANTHER" id="PTHR46333:SF2">
    <property type="entry name" value="CYTOKINESIS PROTEIN 3"/>
    <property type="match status" value="1"/>
</dbReference>
<dbReference type="AlphaFoldDB" id="A0A6C0FSV8"/>
<dbReference type="InterPro" id="IPR002931">
    <property type="entry name" value="Transglutaminase-like"/>
</dbReference>
<gene>
    <name evidence="3" type="ORF">GXP70_03785</name>
</gene>
<dbReference type="SMART" id="SM00460">
    <property type="entry name" value="TGc"/>
    <property type="match status" value="1"/>
</dbReference>
<protein>
    <recommendedName>
        <fullName evidence="2">SLH domain-containing protein</fullName>
    </recommendedName>
</protein>
<proteinExistence type="predicted"/>
<dbReference type="Gene3D" id="3.10.620.30">
    <property type="match status" value="1"/>
</dbReference>
<sequence length="471" mass="51101">MRKSWIALAVSAALLAGQLGVAAKPADAAVSGAPSAWAKQEIDAAISSGLIPYGLTNSYQQALTRQEFSAMAVQLYEVLTDQRAPSPGADPFKDTNSAEVLKAYALGIVKGTGATTFSPKATVTREQIALMLYNTLVKAGFQNDLAAGKSKGTVPAFADAKQIAAWSRGAVDALTANAVMKGNGTGAYVRFMPKETTTREQSIVLVYRIFEQFGRYFVRKESDLLAALLQSKPVVIEDERAKTVDQLTRKIMADIIKPDMSDYERELAIHDYIVQHTAYDYDNFRKGTVPADSYTIYGTLVNGIAVCQGYAYTAQLMLRMAGIEAYYVRGTAGGGPHAWNKVKIDGAYYNLDVTWDDPVPDEAGRQAYGYFNVTDEELRLDHVWTDKLPQATAKTMNYHAYNGLIADSPAAFAAKVDAAIGARAASVSIKRTYKEADGESAWDALAASHSDVQMVISTDSSEVISIKFTYK</sequence>
<reference evidence="3 4" key="1">
    <citation type="submission" date="2020-01" db="EMBL/GenBank/DDBJ databases">
        <title>Paenibacillus sp. nov., isolated from tomato rhizosphere.</title>
        <authorList>
            <person name="Weon H.-Y."/>
            <person name="Lee S.A."/>
        </authorList>
    </citation>
    <scope>NUCLEOTIDE SEQUENCE [LARGE SCALE GENOMIC DNA]</scope>
    <source>
        <strain evidence="3 4">12200R-189</strain>
    </source>
</reference>
<dbReference type="Pfam" id="PF01841">
    <property type="entry name" value="Transglut_core"/>
    <property type="match status" value="1"/>
</dbReference>
<evidence type="ECO:0000259" key="2">
    <source>
        <dbReference type="PROSITE" id="PS51272"/>
    </source>
</evidence>
<dbReference type="GO" id="GO:0005737">
    <property type="term" value="C:cytoplasm"/>
    <property type="evidence" value="ECO:0007669"/>
    <property type="project" value="TreeGrafter"/>
</dbReference>
<dbReference type="PROSITE" id="PS51272">
    <property type="entry name" value="SLH"/>
    <property type="match status" value="2"/>
</dbReference>
<feature type="chain" id="PRO_5038358776" description="SLH domain-containing protein" evidence="1">
    <location>
        <begin position="23"/>
        <end position="471"/>
    </location>
</feature>
<dbReference type="SUPFAM" id="SSF54001">
    <property type="entry name" value="Cysteine proteinases"/>
    <property type="match status" value="1"/>
</dbReference>
<dbReference type="EMBL" id="CP048209">
    <property type="protein sequence ID" value="QHT59172.1"/>
    <property type="molecule type" value="Genomic_DNA"/>
</dbReference>
<dbReference type="InterPro" id="IPR038765">
    <property type="entry name" value="Papain-like_cys_pep_sf"/>
</dbReference>
<dbReference type="KEGG" id="plyc:GXP70_03785"/>
<organism evidence="3 4">
    <name type="scientific">Paenibacillus lycopersici</name>
    <dbReference type="NCBI Taxonomy" id="2704462"/>
    <lineage>
        <taxon>Bacteria</taxon>
        <taxon>Bacillati</taxon>
        <taxon>Bacillota</taxon>
        <taxon>Bacilli</taxon>
        <taxon>Bacillales</taxon>
        <taxon>Paenibacillaceae</taxon>
        <taxon>Paenibacillus</taxon>
    </lineage>
</organism>
<dbReference type="RefSeq" id="WP_162355240.1">
    <property type="nucleotide sequence ID" value="NZ_CP048209.1"/>
</dbReference>
<evidence type="ECO:0000313" key="3">
    <source>
        <dbReference type="EMBL" id="QHT59172.1"/>
    </source>
</evidence>
<feature type="signal peptide" evidence="1">
    <location>
        <begin position="1"/>
        <end position="22"/>
    </location>
</feature>
<dbReference type="PANTHER" id="PTHR46333">
    <property type="entry name" value="CYTOKINESIS PROTEIN 3"/>
    <property type="match status" value="1"/>
</dbReference>
<dbReference type="InterPro" id="IPR052557">
    <property type="entry name" value="CAP/Cytokinesis_protein"/>
</dbReference>
<dbReference type="Proteomes" id="UP000476064">
    <property type="component" value="Chromosome"/>
</dbReference>